<protein>
    <submittedName>
        <fullName evidence="2">Uncharacterized protein</fullName>
    </submittedName>
</protein>
<keyword evidence="3" id="KW-1185">Reference proteome</keyword>
<organism evidence="2 3">
    <name type="scientific">Puccinia coronata f. sp. avenae</name>
    <dbReference type="NCBI Taxonomy" id="200324"/>
    <lineage>
        <taxon>Eukaryota</taxon>
        <taxon>Fungi</taxon>
        <taxon>Dikarya</taxon>
        <taxon>Basidiomycota</taxon>
        <taxon>Pucciniomycotina</taxon>
        <taxon>Pucciniomycetes</taxon>
        <taxon>Pucciniales</taxon>
        <taxon>Pucciniaceae</taxon>
        <taxon>Puccinia</taxon>
    </lineage>
</organism>
<name>A0A2N5UM23_9BASI</name>
<reference evidence="2 3" key="1">
    <citation type="submission" date="2017-11" db="EMBL/GenBank/DDBJ databases">
        <title>De novo assembly and phasing of dikaryotic genomes from two isolates of Puccinia coronata f. sp. avenae, the causal agent of oat crown rust.</title>
        <authorList>
            <person name="Miller M.E."/>
            <person name="Zhang Y."/>
            <person name="Omidvar V."/>
            <person name="Sperschneider J."/>
            <person name="Schwessinger B."/>
            <person name="Raley C."/>
            <person name="Palmer J.M."/>
            <person name="Garnica D."/>
            <person name="Upadhyaya N."/>
            <person name="Rathjen J."/>
            <person name="Taylor J.M."/>
            <person name="Park R.F."/>
            <person name="Dodds P.N."/>
            <person name="Hirsch C.D."/>
            <person name="Kianian S.F."/>
            <person name="Figueroa M."/>
        </authorList>
    </citation>
    <scope>NUCLEOTIDE SEQUENCE [LARGE SCALE GENOMIC DNA]</scope>
    <source>
        <strain evidence="2">12NC29</strain>
    </source>
</reference>
<accession>A0A2N5UM23</accession>
<comment type="caution">
    <text evidence="2">The sequence shown here is derived from an EMBL/GenBank/DDBJ whole genome shotgun (WGS) entry which is preliminary data.</text>
</comment>
<dbReference type="Proteomes" id="UP000235388">
    <property type="component" value="Unassembled WGS sequence"/>
</dbReference>
<proteinExistence type="predicted"/>
<evidence type="ECO:0000256" key="1">
    <source>
        <dbReference type="SAM" id="MobiDB-lite"/>
    </source>
</evidence>
<feature type="region of interest" description="Disordered" evidence="1">
    <location>
        <begin position="46"/>
        <end position="71"/>
    </location>
</feature>
<dbReference type="STRING" id="200324.A0A2N5UM23"/>
<evidence type="ECO:0000313" key="2">
    <source>
        <dbReference type="EMBL" id="PLW38818.1"/>
    </source>
</evidence>
<dbReference type="EMBL" id="PGCJ01000202">
    <property type="protein sequence ID" value="PLW38818.1"/>
    <property type="molecule type" value="Genomic_DNA"/>
</dbReference>
<evidence type="ECO:0000313" key="3">
    <source>
        <dbReference type="Proteomes" id="UP000235388"/>
    </source>
</evidence>
<sequence>MPTTSPSVYSSLLQHPKRYKLDKDELAPVSRLAGNRLEQVKETLFCGPASEDSSADQDKKKEPAAEPANEMAQYNLDDYNKEESKGVSMGAFSNIKGLQYYQNPADDPYVTLDDVS</sequence>
<dbReference type="AlphaFoldDB" id="A0A2N5UM23"/>
<gene>
    <name evidence="2" type="ORF">PCANC_16592</name>
</gene>
<dbReference type="OrthoDB" id="270624at2759"/>